<proteinExistence type="predicted"/>
<evidence type="ECO:0000313" key="1">
    <source>
        <dbReference type="Proteomes" id="UP000887540"/>
    </source>
</evidence>
<dbReference type="AlphaFoldDB" id="A0A914CHC3"/>
<accession>A0A914CHC3</accession>
<protein>
    <submittedName>
        <fullName evidence="2">Uncharacterized protein</fullName>
    </submittedName>
</protein>
<reference evidence="2" key="1">
    <citation type="submission" date="2022-11" db="UniProtKB">
        <authorList>
            <consortium name="WormBaseParasite"/>
        </authorList>
    </citation>
    <scope>IDENTIFICATION</scope>
</reference>
<organism evidence="1 2">
    <name type="scientific">Acrobeloides nanus</name>
    <dbReference type="NCBI Taxonomy" id="290746"/>
    <lineage>
        <taxon>Eukaryota</taxon>
        <taxon>Metazoa</taxon>
        <taxon>Ecdysozoa</taxon>
        <taxon>Nematoda</taxon>
        <taxon>Chromadorea</taxon>
        <taxon>Rhabditida</taxon>
        <taxon>Tylenchina</taxon>
        <taxon>Cephalobomorpha</taxon>
        <taxon>Cephaloboidea</taxon>
        <taxon>Cephalobidae</taxon>
        <taxon>Acrobeloides</taxon>
    </lineage>
</organism>
<evidence type="ECO:0000313" key="2">
    <source>
        <dbReference type="WBParaSite" id="ACRNAN_scaffold10840.g31883.t1"/>
    </source>
</evidence>
<keyword evidence="1" id="KW-1185">Reference proteome</keyword>
<name>A0A914CHC3_9BILA</name>
<dbReference type="WBParaSite" id="ACRNAN_scaffold10840.g31883.t1">
    <property type="protein sequence ID" value="ACRNAN_scaffold10840.g31883.t1"/>
    <property type="gene ID" value="ACRNAN_scaffold10840.g31883"/>
</dbReference>
<sequence length="81" mass="9250">MVLRNATWLDPSDPIPAFAISDIVKFDLIISDFENLVEANIEHHDNLLCIPSHPVLFTRYIFQCENMETHDPSGTFLIGIH</sequence>
<dbReference type="Proteomes" id="UP000887540">
    <property type="component" value="Unplaced"/>
</dbReference>